<dbReference type="InterPro" id="IPR000659">
    <property type="entry name" value="Pyridox_Oxase"/>
</dbReference>
<comment type="similarity">
    <text evidence="2">Belongs to the pyridoxamine 5'-phosphate oxidase family.</text>
</comment>
<dbReference type="PANTHER" id="PTHR10851:SF0">
    <property type="entry name" value="PYRIDOXINE-5'-PHOSPHATE OXIDASE"/>
    <property type="match status" value="1"/>
</dbReference>
<dbReference type="InterPro" id="IPR019576">
    <property type="entry name" value="Pyridoxamine_oxidase_dimer_C"/>
</dbReference>
<dbReference type="GO" id="GO:0004733">
    <property type="term" value="F:pyridoxamine phosphate oxidase activity"/>
    <property type="evidence" value="ECO:0007669"/>
    <property type="project" value="UniProtKB-EC"/>
</dbReference>
<proteinExistence type="inferred from homology"/>
<dbReference type="InterPro" id="IPR012349">
    <property type="entry name" value="Split_barrel_FMN-bd"/>
</dbReference>
<protein>
    <submittedName>
        <fullName evidence="8">Pyridoxal 5'-phosphate synthase</fullName>
        <ecNumber evidence="8">1.4.3.5</ecNumber>
    </submittedName>
</protein>
<dbReference type="Pfam" id="PF01243">
    <property type="entry name" value="PNPOx_N"/>
    <property type="match status" value="1"/>
</dbReference>
<dbReference type="RefSeq" id="WP_206592190.1">
    <property type="nucleotide sequence ID" value="NZ_JAFKCS010000001.1"/>
</dbReference>
<feature type="domain" description="Pyridoxine 5'-phosphate oxidase dimerisation C-terminal" evidence="7">
    <location>
        <begin position="152"/>
        <end position="192"/>
    </location>
</feature>
<evidence type="ECO:0000259" key="6">
    <source>
        <dbReference type="Pfam" id="PF01243"/>
    </source>
</evidence>
<dbReference type="PANTHER" id="PTHR10851">
    <property type="entry name" value="PYRIDOXINE-5-PHOSPHATE OXIDASE"/>
    <property type="match status" value="1"/>
</dbReference>
<dbReference type="Pfam" id="PF10590">
    <property type="entry name" value="PNP_phzG_C"/>
    <property type="match status" value="1"/>
</dbReference>
<dbReference type="Gene3D" id="2.30.110.10">
    <property type="entry name" value="Electron Transport, Fmn-binding Protein, Chain A"/>
    <property type="match status" value="1"/>
</dbReference>
<evidence type="ECO:0000313" key="9">
    <source>
        <dbReference type="Proteomes" id="UP000663992"/>
    </source>
</evidence>
<evidence type="ECO:0000256" key="3">
    <source>
        <dbReference type="ARBA" id="ARBA00022630"/>
    </source>
</evidence>
<evidence type="ECO:0000256" key="4">
    <source>
        <dbReference type="ARBA" id="ARBA00022643"/>
    </source>
</evidence>
<keyword evidence="3" id="KW-0285">Flavoprotein</keyword>
<evidence type="ECO:0000259" key="7">
    <source>
        <dbReference type="Pfam" id="PF10590"/>
    </source>
</evidence>
<dbReference type="NCBIfam" id="NF004231">
    <property type="entry name" value="PRK05679.1"/>
    <property type="match status" value="1"/>
</dbReference>
<evidence type="ECO:0000256" key="1">
    <source>
        <dbReference type="ARBA" id="ARBA00001917"/>
    </source>
</evidence>
<dbReference type="PIRSF" id="PIRSF000190">
    <property type="entry name" value="Pyd_amn-ph_oxd"/>
    <property type="match status" value="1"/>
</dbReference>
<accession>A0ABS3CQB0</accession>
<name>A0ABS3CQB0_9ALTE</name>
<keyword evidence="4" id="KW-0288">FMN</keyword>
<comment type="cofactor">
    <cofactor evidence="1">
        <name>FMN</name>
        <dbReference type="ChEBI" id="CHEBI:58210"/>
    </cofactor>
</comment>
<gene>
    <name evidence="8" type="ORF">J0A65_00695</name>
</gene>
<organism evidence="8 9">
    <name type="scientific">Bowmanella yangjiangensis</name>
    <dbReference type="NCBI Taxonomy" id="2811230"/>
    <lineage>
        <taxon>Bacteria</taxon>
        <taxon>Pseudomonadati</taxon>
        <taxon>Pseudomonadota</taxon>
        <taxon>Gammaproteobacteria</taxon>
        <taxon>Alteromonadales</taxon>
        <taxon>Alteromonadaceae</taxon>
        <taxon>Bowmanella</taxon>
    </lineage>
</organism>
<reference evidence="8 9" key="1">
    <citation type="submission" date="2021-03" db="EMBL/GenBank/DDBJ databases">
        <title>novel species isolated from a fishpond in China.</title>
        <authorList>
            <person name="Lu H."/>
            <person name="Cai Z."/>
        </authorList>
    </citation>
    <scope>NUCLEOTIDE SEQUENCE [LARGE SCALE GENOMIC DNA]</scope>
    <source>
        <strain evidence="8 9">Y57</strain>
    </source>
</reference>
<keyword evidence="9" id="KW-1185">Reference proteome</keyword>
<comment type="caution">
    <text evidence="8">The sequence shown here is derived from an EMBL/GenBank/DDBJ whole genome shotgun (WGS) entry which is preliminary data.</text>
</comment>
<feature type="domain" description="Pyridoxamine 5'-phosphate oxidase N-terminal" evidence="6">
    <location>
        <begin position="17"/>
        <end position="127"/>
    </location>
</feature>
<evidence type="ECO:0000256" key="5">
    <source>
        <dbReference type="ARBA" id="ARBA00023002"/>
    </source>
</evidence>
<dbReference type="Proteomes" id="UP000663992">
    <property type="component" value="Unassembled WGS sequence"/>
</dbReference>
<sequence>MLDPIQKFNLWWQQAQADSPLQQKSAVCVSTVDKDGMPDGRFVDLKAVESRGFIFCTNLDAPKSVAIQHNPNTAMTIWWDHLGYQVRVKGIAQLVEDELANAYWQSRSRDAQISTLALQQSAEMVDEQSMFDQVNHLTRERGNAIIPRPANWGGYCIHPAKIEFLTFKTSRLHLRELYVRQGEGWRYQLLQP</sequence>
<keyword evidence="5 8" id="KW-0560">Oxidoreductase</keyword>
<dbReference type="EC" id="1.4.3.5" evidence="8"/>
<dbReference type="SUPFAM" id="SSF50475">
    <property type="entry name" value="FMN-binding split barrel"/>
    <property type="match status" value="1"/>
</dbReference>
<dbReference type="EMBL" id="JAFKCS010000001">
    <property type="protein sequence ID" value="MBN7818356.1"/>
    <property type="molecule type" value="Genomic_DNA"/>
</dbReference>
<evidence type="ECO:0000256" key="2">
    <source>
        <dbReference type="ARBA" id="ARBA00007301"/>
    </source>
</evidence>
<dbReference type="InterPro" id="IPR011576">
    <property type="entry name" value="Pyridox_Oxase_N"/>
</dbReference>
<evidence type="ECO:0000313" key="8">
    <source>
        <dbReference type="EMBL" id="MBN7818356.1"/>
    </source>
</evidence>